<feature type="compositionally biased region" description="Basic and acidic residues" evidence="3">
    <location>
        <begin position="159"/>
        <end position="272"/>
    </location>
</feature>
<dbReference type="CTD" id="84811"/>
<dbReference type="GO" id="GO:0000398">
    <property type="term" value="P:mRNA splicing, via spliceosome"/>
    <property type="evidence" value="ECO:0007669"/>
    <property type="project" value="TreeGrafter"/>
</dbReference>
<dbReference type="PANTHER" id="PTHR31809:SF0">
    <property type="entry name" value="BUD13 HOMOLOG"/>
    <property type="match status" value="1"/>
</dbReference>
<keyword evidence="4" id="KW-1185">Reference proteome</keyword>
<sequence>MAASKSVTSASTSISKAEYLKRYLSNDEDGKKSKEKKAKKKRPKLAGRGMKIVDDDIDWRELAVNREKENKDEDDEEEAPVIAEIIDERPDEVKQLEVFRTSNKWKVLGGETLKDLTAKHLYTLYKATNDESQEDPQSGTSSDGKGSRKTRHDSPGASPERRGRHDSPDLTPKRTTRHDSPDLSPKRTTRHDSPDLSPKRTTRHDSPDLSPKRTTRHDSPDLSPKRTTRHDSPDLSPKRTTRHDSPDLSPKRTTRHDSPDLSPKRTTRHDSPHLSPQRMTRHNSPKLSPKRKSRFDSPYLSPPRHRTDTKHRRHDSASPSPPRKTQKHHHKASPQREKSKSSSARHVPDLDLSPPRRRPNTRRDSDSDLSPPRKRVQGGKGSDSDLSPPRKRPQKKHGSDSDLSPPRRARAPDVQTGPQMLSGGAAGLVSSETLRKEQEEMRRREKHNRPLEEESRHAQTIFRDKTGKKRDLESERAEQSRKAGEKAEKDEKYAQWGKGLVQSQMQQQNVVDALREAQKPLARHIDDEDLDKMLREQERDGDPMAALLRKKKEKNAKTKGIKERPRYQGPPPPPNRFNIMPGYRWDGVDRSNGFEQKRFTRIADKKAVQEEAYKWSVEDM</sequence>
<feature type="compositionally biased region" description="Basic residues" evidence="3">
    <location>
        <begin position="324"/>
        <end position="333"/>
    </location>
</feature>
<feature type="compositionally biased region" description="Basic residues" evidence="3">
    <location>
        <begin position="548"/>
        <end position="559"/>
    </location>
</feature>
<evidence type="ECO:0000256" key="3">
    <source>
        <dbReference type="SAM" id="MobiDB-lite"/>
    </source>
</evidence>
<feature type="compositionally biased region" description="Basic residues" evidence="3">
    <location>
        <begin position="279"/>
        <end position="293"/>
    </location>
</feature>
<dbReference type="GO" id="GO:0003723">
    <property type="term" value="F:RNA binding"/>
    <property type="evidence" value="ECO:0007669"/>
    <property type="project" value="TreeGrafter"/>
</dbReference>
<feature type="region of interest" description="Disordered" evidence="3">
    <location>
        <begin position="25"/>
        <end position="50"/>
    </location>
</feature>
<dbReference type="InterPro" id="IPR051112">
    <property type="entry name" value="CWC26_splicing_factor"/>
</dbReference>
<name>A0A2D0T2G9_ICTPU</name>
<proteinExistence type="inferred from homology"/>
<dbReference type="InterPro" id="IPR018609">
    <property type="entry name" value="Bud13"/>
</dbReference>
<organism evidence="4 5">
    <name type="scientific">Ictalurus punctatus</name>
    <name type="common">Channel catfish</name>
    <name type="synonym">Silurus punctatus</name>
    <dbReference type="NCBI Taxonomy" id="7998"/>
    <lineage>
        <taxon>Eukaryota</taxon>
        <taxon>Metazoa</taxon>
        <taxon>Chordata</taxon>
        <taxon>Craniata</taxon>
        <taxon>Vertebrata</taxon>
        <taxon>Euteleostomi</taxon>
        <taxon>Actinopterygii</taxon>
        <taxon>Neopterygii</taxon>
        <taxon>Teleostei</taxon>
        <taxon>Ostariophysi</taxon>
        <taxon>Siluriformes</taxon>
        <taxon>Ictaluridae</taxon>
        <taxon>Ictalurus</taxon>
    </lineage>
</organism>
<dbReference type="GO" id="GO:0070274">
    <property type="term" value="C:RES complex"/>
    <property type="evidence" value="ECO:0007669"/>
    <property type="project" value="TreeGrafter"/>
</dbReference>
<dbReference type="OrthoDB" id="6022at2759"/>
<dbReference type="GO" id="GO:0005684">
    <property type="term" value="C:U2-type spliceosomal complex"/>
    <property type="evidence" value="ECO:0007669"/>
    <property type="project" value="TreeGrafter"/>
</dbReference>
<dbReference type="AlphaFoldDB" id="A0A2D0T2G9"/>
<evidence type="ECO:0000313" key="5">
    <source>
        <dbReference type="RefSeq" id="XP_017349006.2"/>
    </source>
</evidence>
<feature type="region of interest" description="Disordered" evidence="3">
    <location>
        <begin position="536"/>
        <end position="578"/>
    </location>
</feature>
<gene>
    <name evidence="5" type="primary">bud13</name>
</gene>
<dbReference type="Pfam" id="PF09736">
    <property type="entry name" value="Bud13"/>
    <property type="match status" value="1"/>
</dbReference>
<accession>A0A2D0T2G9</accession>
<dbReference type="PANTHER" id="PTHR31809">
    <property type="entry name" value="BUD13 HOMOLOG"/>
    <property type="match status" value="1"/>
</dbReference>
<feature type="compositionally biased region" description="Basic residues" evidence="3">
    <location>
        <begin position="303"/>
        <end position="314"/>
    </location>
</feature>
<evidence type="ECO:0000313" key="4">
    <source>
        <dbReference type="Proteomes" id="UP000221080"/>
    </source>
</evidence>
<feature type="compositionally biased region" description="Basic residues" evidence="3">
    <location>
        <begin position="33"/>
        <end position="45"/>
    </location>
</feature>
<feature type="region of interest" description="Disordered" evidence="3">
    <location>
        <begin position="126"/>
        <end position="493"/>
    </location>
</feature>
<dbReference type="Proteomes" id="UP000221080">
    <property type="component" value="Chromosome 18"/>
</dbReference>
<feature type="compositionally biased region" description="Basic and acidic residues" evidence="3">
    <location>
        <begin position="433"/>
        <end position="493"/>
    </location>
</feature>
<protein>
    <recommendedName>
        <fullName evidence="2">BUD13 homolog</fullName>
    </recommendedName>
</protein>
<evidence type="ECO:0000256" key="1">
    <source>
        <dbReference type="ARBA" id="ARBA00011069"/>
    </source>
</evidence>
<feature type="compositionally biased region" description="Polar residues" evidence="3">
    <location>
        <begin position="135"/>
        <end position="144"/>
    </location>
</feature>
<dbReference type="GeneID" id="108279337"/>
<reference evidence="5" key="2">
    <citation type="submission" date="2025-08" db="UniProtKB">
        <authorList>
            <consortium name="RefSeq"/>
        </authorList>
    </citation>
    <scope>IDENTIFICATION</scope>
    <source>
        <tissue evidence="5">Blood</tissue>
    </source>
</reference>
<dbReference type="RefSeq" id="XP_017349006.2">
    <property type="nucleotide sequence ID" value="XM_017493517.3"/>
</dbReference>
<reference evidence="4" key="1">
    <citation type="journal article" date="2016" name="Nat. Commun.">
        <title>The channel catfish genome sequence provides insights into the evolution of scale formation in teleosts.</title>
        <authorList>
            <person name="Liu Z."/>
            <person name="Liu S."/>
            <person name="Yao J."/>
            <person name="Bao L."/>
            <person name="Zhang J."/>
            <person name="Li Y."/>
            <person name="Jiang C."/>
            <person name="Sun L."/>
            <person name="Wang R."/>
            <person name="Zhang Y."/>
            <person name="Zhou T."/>
            <person name="Zeng Q."/>
            <person name="Fu Q."/>
            <person name="Gao S."/>
            <person name="Li N."/>
            <person name="Koren S."/>
            <person name="Jiang Y."/>
            <person name="Zimin A."/>
            <person name="Xu P."/>
            <person name="Phillippy A.M."/>
            <person name="Geng X."/>
            <person name="Song L."/>
            <person name="Sun F."/>
            <person name="Li C."/>
            <person name="Wang X."/>
            <person name="Chen A."/>
            <person name="Jin Y."/>
            <person name="Yuan Z."/>
            <person name="Yang Y."/>
            <person name="Tan S."/>
            <person name="Peatman E."/>
            <person name="Lu J."/>
            <person name="Qin Z."/>
            <person name="Dunham R."/>
            <person name="Li Z."/>
            <person name="Sonstegard T."/>
            <person name="Feng J."/>
            <person name="Danzmann R.G."/>
            <person name="Schroeder S."/>
            <person name="Scheffler B."/>
            <person name="Duke M.V."/>
            <person name="Ballard L."/>
            <person name="Kucuktas H."/>
            <person name="Kaltenboeck L."/>
            <person name="Liu H."/>
            <person name="Armbruster J."/>
            <person name="Xie Y."/>
            <person name="Kirby M.L."/>
            <person name="Tian Y."/>
            <person name="Flanagan M.E."/>
            <person name="Mu W."/>
            <person name="Waldbieser G.C."/>
        </authorList>
    </citation>
    <scope>NUCLEOTIDE SEQUENCE [LARGE SCALE GENOMIC DNA]</scope>
    <source>
        <strain evidence="4">SDA103</strain>
    </source>
</reference>
<comment type="similarity">
    <text evidence="1">Belongs to the CWC26 family.</text>
</comment>
<dbReference type="KEGG" id="ipu:108279337"/>
<evidence type="ECO:0000256" key="2">
    <source>
        <dbReference type="ARBA" id="ARBA00014454"/>
    </source>
</evidence>